<dbReference type="SUPFAM" id="SSF81995">
    <property type="entry name" value="beta-sandwich domain of Sec23/24"/>
    <property type="match status" value="1"/>
</dbReference>
<evidence type="ECO:0000259" key="7">
    <source>
        <dbReference type="Pfam" id="PF08033"/>
    </source>
</evidence>
<dbReference type="InterPro" id="IPR006900">
    <property type="entry name" value="Sec23/24_helical_dom"/>
</dbReference>
<accession>A0ABQ7HXT7</accession>
<dbReference type="InterPro" id="IPR050550">
    <property type="entry name" value="SEC23_SEC24_subfamily"/>
</dbReference>
<feature type="domain" description="Zinc finger Sec23/Sec24-type" evidence="4">
    <location>
        <begin position="67"/>
        <end position="101"/>
    </location>
</feature>
<dbReference type="Gene3D" id="1.20.120.730">
    <property type="entry name" value="Sec23/Sec24 helical domain"/>
    <property type="match status" value="1"/>
</dbReference>
<keyword evidence="3" id="KW-0653">Protein transport</keyword>
<evidence type="ECO:0000259" key="4">
    <source>
        <dbReference type="Pfam" id="PF04810"/>
    </source>
</evidence>
<protein>
    <submittedName>
        <fullName evidence="8">Protein transport protein SEC24</fullName>
    </submittedName>
</protein>
<dbReference type="Pfam" id="PF04810">
    <property type="entry name" value="zf-Sec23_Sec24"/>
    <property type="match status" value="1"/>
</dbReference>
<gene>
    <name evidence="8" type="primary">SEC24</name>
    <name evidence="8" type="ORF">TCON_1856</name>
</gene>
<reference evidence="8 9" key="1">
    <citation type="submission" date="2019-01" db="EMBL/GenBank/DDBJ databases">
        <title>Genomes sequencing and comparative genomics of infectious freshwater microsporidia, Cucumispora dikerogammari and Thelohania contejeani.</title>
        <authorList>
            <person name="Cormier A."/>
            <person name="Giraud I."/>
            <person name="Wattier R."/>
            <person name="Teixeira M."/>
            <person name="Grandjean F."/>
            <person name="Rigaud T."/>
            <person name="Cordaux R."/>
        </authorList>
    </citation>
    <scope>NUCLEOTIDE SEQUENCE [LARGE SCALE GENOMIC DNA]</scope>
    <source>
        <strain evidence="8">T1</strain>
        <tissue evidence="8">Spores</tissue>
    </source>
</reference>
<dbReference type="Gene3D" id="3.40.20.10">
    <property type="entry name" value="Severin"/>
    <property type="match status" value="1"/>
</dbReference>
<dbReference type="EMBL" id="SBIQ01000155">
    <property type="protein sequence ID" value="KAF7682934.1"/>
    <property type="molecule type" value="Genomic_DNA"/>
</dbReference>
<dbReference type="SUPFAM" id="SSF81811">
    <property type="entry name" value="Helical domain of Sec23/24"/>
    <property type="match status" value="1"/>
</dbReference>
<comment type="similarity">
    <text evidence="1">Belongs to the SEC23/SEC24 family. SEC24 subfamily.</text>
</comment>
<dbReference type="Pfam" id="PF04815">
    <property type="entry name" value="Sec23_helical"/>
    <property type="match status" value="1"/>
</dbReference>
<dbReference type="InterPro" id="IPR012990">
    <property type="entry name" value="Beta-sandwich_Sec23_24"/>
</dbReference>
<dbReference type="InterPro" id="IPR036174">
    <property type="entry name" value="Znf_Sec23_Sec24_sf"/>
</dbReference>
<dbReference type="InterPro" id="IPR006895">
    <property type="entry name" value="Znf_Sec23_Sec24"/>
</dbReference>
<dbReference type="Gene3D" id="3.40.50.410">
    <property type="entry name" value="von Willebrand factor, type A domain"/>
    <property type="match status" value="1"/>
</dbReference>
<evidence type="ECO:0000259" key="5">
    <source>
        <dbReference type="Pfam" id="PF04811"/>
    </source>
</evidence>
<sequence length="709" mass="80186">MEKEINKEEEVPSQEEAINDLYGTYRASFNIIPKNTRLVKDSNIPMVLNVIPQNAEEYGIAQANEEIIRCMHCKSYLNPFVEIIPPGLQWKCNLCYTINHSTHPFHQIHPNSAFNQTKYFDPFANACYNTQHYTNPQLINGIIELSASSNYVLRTPPPPHICFLIESTYEGMKNQTFQTILKAITENLECIPNDNNRTKIMLGFFDSCLHLLKKDNGMLIISDFEYVPMIYPEDLFFEVEEIVNLEIENIIKIFETRKSTANDLGGALATISTILAKTGGSLYVFLSTLPNQGKGNITGKDVSIKSKNPFYKELAGELSKNMICVSYFLFPRNNIDLPTLSVLSRFTGGTLNYYPNFDGSDPTFSTKLVSDLSNFLELNVGFDAVSRVRVSKGVRIKEYFGNFHLKQPDLLSFANYIPSHSLTFKLEFQEESIESFCVQIAVLKSNSNGERKIRVINIAIPVDQSSTVASFYDSLDIRALVHYLAIQAANHEFNNSGIKYLNSALRKIVQGYKDLYSLSTPGISLPPSLQALPTLILALSKSIPLRPSKYTPADYKIYYIYLFTTSYPKLVDTIIYPTLIALHQSSESIPLSLNYLETNGFYLLDTGINTFFFVGRDCEEELPGLLFDPSTPSGRVLLSNPGNEFSNWVFAILGKLRKGRFVSPNYILIRDAQCDNVYRDIFFSYFIEDANHSLPSLADYIKKLGNEIS</sequence>
<keyword evidence="2" id="KW-0813">Transport</keyword>
<dbReference type="SUPFAM" id="SSF53300">
    <property type="entry name" value="vWA-like"/>
    <property type="match status" value="1"/>
</dbReference>
<evidence type="ECO:0000313" key="8">
    <source>
        <dbReference type="EMBL" id="KAF7682934.1"/>
    </source>
</evidence>
<comment type="caution">
    <text evidence="8">The sequence shown here is derived from an EMBL/GenBank/DDBJ whole genome shotgun (WGS) entry which is preliminary data.</text>
</comment>
<dbReference type="SUPFAM" id="SSF82919">
    <property type="entry name" value="Zn-finger domain of Sec23/24"/>
    <property type="match status" value="1"/>
</dbReference>
<evidence type="ECO:0000256" key="2">
    <source>
        <dbReference type="ARBA" id="ARBA00022448"/>
    </source>
</evidence>
<dbReference type="InterPro" id="IPR036465">
    <property type="entry name" value="vWFA_dom_sf"/>
</dbReference>
<dbReference type="Pfam" id="PF04811">
    <property type="entry name" value="Sec23_trunk"/>
    <property type="match status" value="1"/>
</dbReference>
<dbReference type="Gene3D" id="2.30.30.380">
    <property type="entry name" value="Zn-finger domain of Sec23/24"/>
    <property type="match status" value="1"/>
</dbReference>
<evidence type="ECO:0000256" key="3">
    <source>
        <dbReference type="ARBA" id="ARBA00022927"/>
    </source>
</evidence>
<name>A0ABQ7HXT7_9MICR</name>
<dbReference type="InterPro" id="IPR036180">
    <property type="entry name" value="Gelsolin-like_dom_sf"/>
</dbReference>
<dbReference type="InterPro" id="IPR036175">
    <property type="entry name" value="Sec23/24_helical_dom_sf"/>
</dbReference>
<dbReference type="PANTHER" id="PTHR13803">
    <property type="entry name" value="SEC24-RELATED PROTEIN"/>
    <property type="match status" value="1"/>
</dbReference>
<evidence type="ECO:0000256" key="1">
    <source>
        <dbReference type="ARBA" id="ARBA00008334"/>
    </source>
</evidence>
<dbReference type="Pfam" id="PF08033">
    <property type="entry name" value="Sec23_BS"/>
    <property type="match status" value="1"/>
</dbReference>
<evidence type="ECO:0000313" key="9">
    <source>
        <dbReference type="Proteomes" id="UP001516464"/>
    </source>
</evidence>
<dbReference type="Proteomes" id="UP001516464">
    <property type="component" value="Unassembled WGS sequence"/>
</dbReference>
<feature type="domain" description="Sec23/Sec24 beta-sandwich" evidence="7">
    <location>
        <begin position="381"/>
        <end position="462"/>
    </location>
</feature>
<dbReference type="InterPro" id="IPR029006">
    <property type="entry name" value="ADF-H/Gelsolin-like_dom_sf"/>
</dbReference>
<organism evidence="8 9">
    <name type="scientific">Astathelohania contejeani</name>
    <dbReference type="NCBI Taxonomy" id="164912"/>
    <lineage>
        <taxon>Eukaryota</taxon>
        <taxon>Fungi</taxon>
        <taxon>Fungi incertae sedis</taxon>
        <taxon>Microsporidia</taxon>
        <taxon>Astathelohaniidae</taxon>
        <taxon>Astathelohania</taxon>
    </lineage>
</organism>
<feature type="domain" description="Sec23/Sec24 helical" evidence="6">
    <location>
        <begin position="478"/>
        <end position="566"/>
    </location>
</feature>
<proteinExistence type="inferred from homology"/>
<dbReference type="InterPro" id="IPR006896">
    <property type="entry name" value="Sec23/24_trunk_dom"/>
</dbReference>
<dbReference type="SUPFAM" id="SSF82754">
    <property type="entry name" value="C-terminal, gelsolin-like domain of Sec23/24"/>
    <property type="match status" value="1"/>
</dbReference>
<evidence type="ECO:0000259" key="6">
    <source>
        <dbReference type="Pfam" id="PF04815"/>
    </source>
</evidence>
<keyword evidence="9" id="KW-1185">Reference proteome</keyword>
<feature type="domain" description="Sec23/Sec24 trunk" evidence="5">
    <location>
        <begin position="156"/>
        <end position="372"/>
    </location>
</feature>
<dbReference type="Gene3D" id="2.60.40.1670">
    <property type="entry name" value="beta-sandwich domain of Sec23/24"/>
    <property type="match status" value="1"/>
</dbReference>